<dbReference type="Proteomes" id="UP000004028">
    <property type="component" value="Unassembled WGS sequence"/>
</dbReference>
<dbReference type="RefSeq" id="WP_004032439.1">
    <property type="nucleotide sequence ID" value="NZ_GG704759.1"/>
</dbReference>
<dbReference type="PATRIC" id="fig|521002.11.peg.320"/>
<evidence type="ECO:0008006" key="3">
    <source>
        <dbReference type="Google" id="ProtNLM"/>
    </source>
</evidence>
<gene>
    <name evidence="1" type="ORF">METSMIF1_02332</name>
</gene>
<protein>
    <recommendedName>
        <fullName evidence="3">Transposase (putative) YhgA-like domain-containing protein</fullName>
    </recommendedName>
</protein>
<dbReference type="HOGENOM" id="CLU_1084224_0_0_2"/>
<reference evidence="1 2" key="1">
    <citation type="submission" date="2010-01" db="EMBL/GenBank/DDBJ databases">
        <authorList>
            <person name="Weinstock G."/>
            <person name="Sodergren E."/>
            <person name="Clifton S."/>
            <person name="Fulton L."/>
            <person name="Fulton B."/>
            <person name="Courtney L."/>
            <person name="Fronick C."/>
            <person name="Harrison M."/>
            <person name="Strong C."/>
            <person name="Farmer C."/>
            <person name="Delahaunty K."/>
            <person name="Markovic C."/>
            <person name="Hall O."/>
            <person name="Minx P."/>
            <person name="Tomlinson C."/>
            <person name="Mitreva M."/>
            <person name="Nelson J."/>
            <person name="Hou S."/>
            <person name="Wollam A."/>
            <person name="Pepin K.H."/>
            <person name="Johnson M."/>
            <person name="Bhonagiri V."/>
            <person name="Nash W.E."/>
            <person name="Warren W."/>
            <person name="Chinwalla A."/>
            <person name="Mardis E.R."/>
            <person name="Wilson R.K."/>
        </authorList>
    </citation>
    <scope>NUCLEOTIDE SEQUENCE [LARGE SCALE GENOMIC DNA]</scope>
    <source>
        <strain evidence="1 2">DSM 2374</strain>
    </source>
</reference>
<evidence type="ECO:0000313" key="2">
    <source>
        <dbReference type="Proteomes" id="UP000004028"/>
    </source>
</evidence>
<accession>D2ZNC6</accession>
<proteinExistence type="predicted"/>
<name>D2ZNC6_METSM</name>
<evidence type="ECO:0000313" key="1">
    <source>
        <dbReference type="EMBL" id="EFC93944.1"/>
    </source>
</evidence>
<dbReference type="AlphaFoldDB" id="D2ZNC6"/>
<comment type="caution">
    <text evidence="1">The sequence shown here is derived from an EMBL/GenBank/DDBJ whole genome shotgun (WGS) entry which is preliminary data.</text>
</comment>
<organism evidence="1 2">
    <name type="scientific">Methanobrevibacter smithii DSM 2374</name>
    <dbReference type="NCBI Taxonomy" id="521002"/>
    <lineage>
        <taxon>Archaea</taxon>
        <taxon>Methanobacteriati</taxon>
        <taxon>Methanobacteriota</taxon>
        <taxon>Methanomada group</taxon>
        <taxon>Methanobacteria</taxon>
        <taxon>Methanobacteriales</taxon>
        <taxon>Methanobacteriaceae</taxon>
        <taxon>Methanobrevibacter</taxon>
    </lineage>
</organism>
<sequence length="256" mass="29798">MNIDYEIVESAKTEFTELKNKRYHLDYVGKTKDKIYIHMEFQARVPTKKELQRIFAYAALLHEYTGCFVETYIICVQAISKDPIIHQYSKDNVFKIKIISLKNIDGNEKINSISKKIENNEKLTRTEILALKLMPFTSYNETTEEITLKTAQLTNKITTLTMDELNNIKYIQQAVCSKVIKKEHQQPIMEEIKMRNTLYDQARKEGIKEGIKEGKTEGINIGENKKETEIKNEIKTLIQKGKLPQDTLNQLNSLKM</sequence>
<dbReference type="EMBL" id="ABYV02000005">
    <property type="protein sequence ID" value="EFC93944.1"/>
    <property type="molecule type" value="Genomic_DNA"/>
</dbReference>